<evidence type="ECO:0000259" key="1">
    <source>
        <dbReference type="Pfam" id="PF00501"/>
    </source>
</evidence>
<dbReference type="InterPro" id="IPR050237">
    <property type="entry name" value="ATP-dep_AMP-bd_enzyme"/>
</dbReference>
<dbReference type="PANTHER" id="PTHR43767">
    <property type="entry name" value="LONG-CHAIN-FATTY-ACID--COA LIGASE"/>
    <property type="match status" value="1"/>
</dbReference>
<dbReference type="InterPro" id="IPR025110">
    <property type="entry name" value="AMP-bd_C"/>
</dbReference>
<dbReference type="InterPro" id="IPR042099">
    <property type="entry name" value="ANL_N_sf"/>
</dbReference>
<name>A0ABY8QG88_9RHOB</name>
<keyword evidence="4" id="KW-1185">Reference proteome</keyword>
<dbReference type="Pfam" id="PF13193">
    <property type="entry name" value="AMP-binding_C"/>
    <property type="match status" value="1"/>
</dbReference>
<feature type="domain" description="AMP-binding enzyme C-terminal" evidence="2">
    <location>
        <begin position="382"/>
        <end position="451"/>
    </location>
</feature>
<dbReference type="InterPro" id="IPR020845">
    <property type="entry name" value="AMP-binding_CS"/>
</dbReference>
<dbReference type="EMBL" id="CP124616">
    <property type="protein sequence ID" value="WGW03641.1"/>
    <property type="molecule type" value="Genomic_DNA"/>
</dbReference>
<proteinExistence type="predicted"/>
<dbReference type="PANTHER" id="PTHR43767:SF1">
    <property type="entry name" value="NONRIBOSOMAL PEPTIDE SYNTHASE PES1 (EUROFUNG)-RELATED"/>
    <property type="match status" value="1"/>
</dbReference>
<feature type="domain" description="AMP-dependent synthetase/ligase" evidence="1">
    <location>
        <begin position="12"/>
        <end position="336"/>
    </location>
</feature>
<dbReference type="RefSeq" id="WP_282300271.1">
    <property type="nucleotide sequence ID" value="NZ_CP124616.1"/>
</dbReference>
<evidence type="ECO:0000259" key="2">
    <source>
        <dbReference type="Pfam" id="PF13193"/>
    </source>
</evidence>
<reference evidence="3 4" key="1">
    <citation type="submission" date="2023-05" db="EMBL/GenBank/DDBJ databases">
        <title>YMD87, complete Genome.</title>
        <authorList>
            <person name="Zhang J."/>
            <person name="Xu X."/>
        </authorList>
    </citation>
    <scope>NUCLEOTIDE SEQUENCE [LARGE SCALE GENOMIC DNA]</scope>
    <source>
        <strain evidence="3 4">YMD87</strain>
    </source>
</reference>
<dbReference type="Proteomes" id="UP001241605">
    <property type="component" value="Chromosome"/>
</dbReference>
<accession>A0ABY8QG88</accession>
<evidence type="ECO:0000313" key="3">
    <source>
        <dbReference type="EMBL" id="WGW03641.1"/>
    </source>
</evidence>
<dbReference type="SUPFAM" id="SSF56801">
    <property type="entry name" value="Acetyl-CoA synthetase-like"/>
    <property type="match status" value="1"/>
</dbReference>
<dbReference type="PROSITE" id="PS00455">
    <property type="entry name" value="AMP_BINDING"/>
    <property type="match status" value="1"/>
</dbReference>
<organism evidence="3 4">
    <name type="scientific">Tropicibacter oceani</name>
    <dbReference type="NCBI Taxonomy" id="3058420"/>
    <lineage>
        <taxon>Bacteria</taxon>
        <taxon>Pseudomonadati</taxon>
        <taxon>Pseudomonadota</taxon>
        <taxon>Alphaproteobacteria</taxon>
        <taxon>Rhodobacterales</taxon>
        <taxon>Roseobacteraceae</taxon>
        <taxon>Tropicibacter</taxon>
    </lineage>
</organism>
<dbReference type="InterPro" id="IPR000873">
    <property type="entry name" value="AMP-dep_synth/lig_dom"/>
</dbReference>
<dbReference type="InterPro" id="IPR045851">
    <property type="entry name" value="AMP-bd_C_sf"/>
</dbReference>
<dbReference type="Gene3D" id="3.30.300.30">
    <property type="match status" value="1"/>
</dbReference>
<protein>
    <submittedName>
        <fullName evidence="3">Class I adenylate-forming enzyme family protein</fullName>
    </submittedName>
</protein>
<gene>
    <name evidence="3" type="ORF">QF118_17240</name>
</gene>
<evidence type="ECO:0000313" key="4">
    <source>
        <dbReference type="Proteomes" id="UP001241605"/>
    </source>
</evidence>
<dbReference type="Pfam" id="PF00501">
    <property type="entry name" value="AMP-binding"/>
    <property type="match status" value="1"/>
</dbReference>
<dbReference type="Gene3D" id="3.40.50.12780">
    <property type="entry name" value="N-terminal domain of ligase-like"/>
    <property type="match status" value="1"/>
</dbReference>
<sequence>MTTAWQIIYDALTRHGQAPVIERRGQWRSGAAILQAIAARAEELAQLGLRPGQTALIVVSDNLVAIETLFACWHMGASAGFVDFRAPAARITQMAARMQAALVVGRRRVAGLDIAVQAAEAAMTDAPPLTLAKPEPEQTAIVFTSSGTTGEPRLRPSSQGKLGKSLDDFCRSEDHGKGGCLLGATSFAYSASCNGWLRALASGKRIVALDLIYRLEELDAALMRPDVTECALPPVLIRRLAALGDLEGGHRYPQLTRLGSVGGPAAPRDKIAALTRLSPQYRMTYSCVGVGLVSRIGGEALLARPASCGKPVADVRVRVLDGLSPCAVNQIGTLEITNAFGATVRPGDLGWLDEDGYLYIAGRIEGLFCRNGVNFPAERLTQAALELPQVIAAAAIAQRDGDGGDVVHLFVQCPPSETDSVTRHLRQGLAAAEFPDHLHLRDNLPVTVSGKVDLGALSAYLGTSRGQGD</sequence>